<organism evidence="2 3">
    <name type="scientific">Rhodotorula paludigena</name>
    <dbReference type="NCBI Taxonomy" id="86838"/>
    <lineage>
        <taxon>Eukaryota</taxon>
        <taxon>Fungi</taxon>
        <taxon>Dikarya</taxon>
        <taxon>Basidiomycota</taxon>
        <taxon>Pucciniomycotina</taxon>
        <taxon>Microbotryomycetes</taxon>
        <taxon>Sporidiobolales</taxon>
        <taxon>Sporidiobolaceae</taxon>
        <taxon>Rhodotorula</taxon>
    </lineage>
</organism>
<sequence length="128" mass="12585">MAGVLKFFGGGGSAPDQTTPKASDQRNPFDFLSPARKGSTAQPSPAGAASQREQGSSSGSGSAGATPSGSQTPSLRASHSYQGEPTTPGASVPPTPGGSRAQATTGKGRVRPAEAADASVPRSRCTAN</sequence>
<comment type="caution">
    <text evidence="2">The sequence shown here is derived from an EMBL/GenBank/DDBJ whole genome shotgun (WGS) entry which is preliminary data.</text>
</comment>
<protein>
    <submittedName>
        <fullName evidence="2">Uncharacterized protein</fullName>
    </submittedName>
</protein>
<feature type="region of interest" description="Disordered" evidence="1">
    <location>
        <begin position="1"/>
        <end position="128"/>
    </location>
</feature>
<dbReference type="Proteomes" id="UP001342314">
    <property type="component" value="Unassembled WGS sequence"/>
</dbReference>
<accession>A0AAV5GLP5</accession>
<dbReference type="AlphaFoldDB" id="A0AAV5GLP5"/>
<feature type="compositionally biased region" description="Polar residues" evidence="1">
    <location>
        <begin position="72"/>
        <end position="89"/>
    </location>
</feature>
<name>A0AAV5GLP5_9BASI</name>
<reference evidence="2 3" key="1">
    <citation type="submission" date="2021-12" db="EMBL/GenBank/DDBJ databases">
        <title>High titer production of polyol ester of fatty acids by Rhodotorula paludigena BS15 towards product separation-free biomass refinery.</title>
        <authorList>
            <person name="Mano J."/>
            <person name="Ono H."/>
            <person name="Tanaka T."/>
            <person name="Naito K."/>
            <person name="Sushida H."/>
            <person name="Ike M."/>
            <person name="Tokuyasu K."/>
            <person name="Kitaoka M."/>
        </authorList>
    </citation>
    <scope>NUCLEOTIDE SEQUENCE [LARGE SCALE GENOMIC DNA]</scope>
    <source>
        <strain evidence="2 3">BS15</strain>
    </source>
</reference>
<proteinExistence type="predicted"/>
<keyword evidence="3" id="KW-1185">Reference proteome</keyword>
<feature type="compositionally biased region" description="Low complexity" evidence="1">
    <location>
        <begin position="46"/>
        <end position="71"/>
    </location>
</feature>
<dbReference type="EMBL" id="BQKY01000007">
    <property type="protein sequence ID" value="GJN90775.1"/>
    <property type="molecule type" value="Genomic_DNA"/>
</dbReference>
<feature type="compositionally biased region" description="Polar residues" evidence="1">
    <location>
        <begin position="15"/>
        <end position="26"/>
    </location>
</feature>
<evidence type="ECO:0000313" key="2">
    <source>
        <dbReference type="EMBL" id="GJN90775.1"/>
    </source>
</evidence>
<evidence type="ECO:0000256" key="1">
    <source>
        <dbReference type="SAM" id="MobiDB-lite"/>
    </source>
</evidence>
<gene>
    <name evidence="2" type="ORF">Rhopal_003789-T1</name>
</gene>
<evidence type="ECO:0000313" key="3">
    <source>
        <dbReference type="Proteomes" id="UP001342314"/>
    </source>
</evidence>